<gene>
    <name evidence="10" type="ORF">DRP44_02550</name>
</gene>
<evidence type="ECO:0000256" key="2">
    <source>
        <dbReference type="ARBA" id="ARBA00009212"/>
    </source>
</evidence>
<dbReference type="InterPro" id="IPR007208">
    <property type="entry name" value="MrpF/PhaF-like"/>
</dbReference>
<dbReference type="EMBL" id="QNBC01000021">
    <property type="protein sequence ID" value="RKX67375.1"/>
    <property type="molecule type" value="Genomic_DNA"/>
</dbReference>
<evidence type="ECO:0000256" key="9">
    <source>
        <dbReference type="SAM" id="Phobius"/>
    </source>
</evidence>
<keyword evidence="4 8" id="KW-1003">Cell membrane</keyword>
<proteinExistence type="inferred from homology"/>
<keyword evidence="8" id="KW-0406">Ion transport</keyword>
<feature type="transmembrane region" description="Helical" evidence="9">
    <location>
        <begin position="6"/>
        <end position="24"/>
    </location>
</feature>
<feature type="transmembrane region" description="Helical" evidence="9">
    <location>
        <begin position="64"/>
        <end position="81"/>
    </location>
</feature>
<keyword evidence="8" id="KW-0050">Antiport</keyword>
<evidence type="ECO:0000256" key="6">
    <source>
        <dbReference type="ARBA" id="ARBA00022989"/>
    </source>
</evidence>
<dbReference type="PIRSF" id="PIRSF028784">
    <property type="entry name" value="MrpF"/>
    <property type="match status" value="1"/>
</dbReference>
<protein>
    <submittedName>
        <fullName evidence="10">Cation:proton antiporter</fullName>
    </submittedName>
</protein>
<evidence type="ECO:0000256" key="4">
    <source>
        <dbReference type="ARBA" id="ARBA00022475"/>
    </source>
</evidence>
<dbReference type="PANTHER" id="PTHR34702">
    <property type="entry name" value="NA(+)/H(+) ANTIPORTER SUBUNIT F1"/>
    <property type="match status" value="1"/>
</dbReference>
<evidence type="ECO:0000256" key="7">
    <source>
        <dbReference type="ARBA" id="ARBA00023136"/>
    </source>
</evidence>
<feature type="transmembrane region" description="Helical" evidence="9">
    <location>
        <begin position="36"/>
        <end position="58"/>
    </location>
</feature>
<dbReference type="Proteomes" id="UP000282321">
    <property type="component" value="Unassembled WGS sequence"/>
</dbReference>
<evidence type="ECO:0000256" key="1">
    <source>
        <dbReference type="ARBA" id="ARBA00004651"/>
    </source>
</evidence>
<sequence length="87" mass="9797">MTILIWIWSIILSISIILVLYRCIKGPSLPDRVIALDMFTTITTGLLVLIAHFLNNYILLDVSLVYSLLAFISVIAIARYLESSKRG</sequence>
<keyword evidence="6 9" id="KW-1133">Transmembrane helix</keyword>
<dbReference type="GO" id="GO:0005886">
    <property type="term" value="C:plasma membrane"/>
    <property type="evidence" value="ECO:0007669"/>
    <property type="project" value="UniProtKB-SubCell"/>
</dbReference>
<comment type="similarity">
    <text evidence="2 8">Belongs to the CPA3 antiporters (TC 2.A.63) subunit F family.</text>
</comment>
<keyword evidence="3 8" id="KW-0813">Transport</keyword>
<keyword evidence="5 9" id="KW-0812">Transmembrane</keyword>
<comment type="subcellular location">
    <subcellularLocation>
        <location evidence="1 8">Cell membrane</location>
        <topology evidence="1 8">Multi-pass membrane protein</topology>
    </subcellularLocation>
</comment>
<dbReference type="GO" id="GO:0015385">
    <property type="term" value="F:sodium:proton antiporter activity"/>
    <property type="evidence" value="ECO:0007669"/>
    <property type="project" value="TreeGrafter"/>
</dbReference>
<dbReference type="AlphaFoldDB" id="A0A660SA43"/>
<evidence type="ECO:0000256" key="5">
    <source>
        <dbReference type="ARBA" id="ARBA00022692"/>
    </source>
</evidence>
<evidence type="ECO:0000256" key="8">
    <source>
        <dbReference type="PIRNR" id="PIRNR028784"/>
    </source>
</evidence>
<comment type="caution">
    <text evidence="10">The sequence shown here is derived from an EMBL/GenBank/DDBJ whole genome shotgun (WGS) entry which is preliminary data.</text>
</comment>
<evidence type="ECO:0000313" key="10">
    <source>
        <dbReference type="EMBL" id="RKX67375.1"/>
    </source>
</evidence>
<dbReference type="PANTHER" id="PTHR34702:SF1">
    <property type="entry name" value="NA(+)_H(+) ANTIPORTER SUBUNIT F"/>
    <property type="match status" value="1"/>
</dbReference>
<dbReference type="Pfam" id="PF04066">
    <property type="entry name" value="MrpF_PhaF"/>
    <property type="match status" value="1"/>
</dbReference>
<reference evidence="10 11" key="1">
    <citation type="submission" date="2018-06" db="EMBL/GenBank/DDBJ databases">
        <title>Extensive metabolic versatility and redundancy in microbially diverse, dynamic hydrothermal sediments.</title>
        <authorList>
            <person name="Dombrowski N."/>
            <person name="Teske A."/>
            <person name="Baker B.J."/>
        </authorList>
    </citation>
    <scope>NUCLEOTIDE SEQUENCE [LARGE SCALE GENOMIC DNA]</scope>
    <source>
        <strain evidence="10">B35_G9</strain>
    </source>
</reference>
<name>A0A660SA43_UNCT6</name>
<accession>A0A660SA43</accession>
<organism evidence="10 11">
    <name type="scientific">candidate division TA06 bacterium</name>
    <dbReference type="NCBI Taxonomy" id="2250710"/>
    <lineage>
        <taxon>Bacteria</taxon>
        <taxon>Bacteria division TA06</taxon>
    </lineage>
</organism>
<keyword evidence="7 8" id="KW-0472">Membrane</keyword>
<evidence type="ECO:0000256" key="3">
    <source>
        <dbReference type="ARBA" id="ARBA00022448"/>
    </source>
</evidence>
<evidence type="ECO:0000313" key="11">
    <source>
        <dbReference type="Proteomes" id="UP000282321"/>
    </source>
</evidence>